<gene>
    <name evidence="1" type="ORF">mv_R836</name>
</gene>
<reference evidence="1" key="1">
    <citation type="submission" date="2011-10" db="EMBL/GenBank/DDBJ databases">
        <title>Provirophages and transpovirons: unique mobilome of giant viruses.</title>
        <authorList>
            <person name="Desnues C."/>
            <person name="LaScola B."/>
            <person name="Yutin N."/>
            <person name="Fournous G."/>
            <person name="Koonin E."/>
            <person name="Raoult D."/>
        </authorList>
    </citation>
    <scope>NUCLEOTIDE SEQUENCE</scope>
    <source>
        <strain evidence="1">Mv13-mv</strain>
    </source>
</reference>
<proteinExistence type="predicted"/>
<name>H2EFY6_9VIRU</name>
<sequence length="35" mass="4438">MTFYKKFRKNIFSNLTNYINNNNEMMSWINQIKYK</sequence>
<accession>H2EFY6</accession>
<organism evidence="1">
    <name type="scientific">Moumouvirus sp. 'Monve'</name>
    <dbReference type="NCBI Taxonomy" id="1128131"/>
    <lineage>
        <taxon>Viruses</taxon>
        <taxon>Varidnaviria</taxon>
        <taxon>Bamfordvirae</taxon>
        <taxon>Nucleocytoviricota</taxon>
        <taxon>Megaviricetes</taxon>
        <taxon>Imitervirales</taxon>
        <taxon>Mimiviridae</taxon>
        <taxon>Megamimivirinae</taxon>
        <taxon>Moumouvirus</taxon>
    </lineage>
</organism>
<protein>
    <submittedName>
        <fullName evidence="1">Uncharacterized protein</fullName>
    </submittedName>
</protein>
<dbReference type="EMBL" id="JN885999">
    <property type="protein sequence ID" value="AEX63038.1"/>
    <property type="molecule type" value="Genomic_DNA"/>
</dbReference>
<evidence type="ECO:0000313" key="1">
    <source>
        <dbReference type="EMBL" id="AEX63038.1"/>
    </source>
</evidence>